<keyword evidence="1" id="KW-1133">Transmembrane helix</keyword>
<name>A0A938YA59_9ACTN</name>
<evidence type="ECO:0000256" key="1">
    <source>
        <dbReference type="SAM" id="Phobius"/>
    </source>
</evidence>
<accession>A0A938YA59</accession>
<feature type="transmembrane region" description="Helical" evidence="1">
    <location>
        <begin position="138"/>
        <end position="156"/>
    </location>
</feature>
<dbReference type="RefSeq" id="WP_205261722.1">
    <property type="nucleotide sequence ID" value="NZ_JAERWK010000020.1"/>
</dbReference>
<dbReference type="EMBL" id="JAERWK010000020">
    <property type="protein sequence ID" value="MBM9468781.1"/>
    <property type="molecule type" value="Genomic_DNA"/>
</dbReference>
<keyword evidence="1" id="KW-0472">Membrane</keyword>
<protein>
    <submittedName>
        <fullName evidence="2">Uncharacterized protein</fullName>
    </submittedName>
</protein>
<feature type="transmembrane region" description="Helical" evidence="1">
    <location>
        <begin position="79"/>
        <end position="103"/>
    </location>
</feature>
<keyword evidence="1" id="KW-0812">Transmembrane</keyword>
<sequence length="162" mass="17245">MPTRRRSHPPLAHRDSVPVPDHPIFRIKRIIGDRSMGRSVVDRDPGERSLARMARWSVQSAASIGALLGVLAVDHTAGLSGLLALATLGLPLVASWIALRVVFTGRGWPPRPSDLALPMAIWMTVGVALWSVPLAVVLLTVVAVGAVAPAVPLLVARARSTR</sequence>
<evidence type="ECO:0000313" key="3">
    <source>
        <dbReference type="Proteomes" id="UP000663792"/>
    </source>
</evidence>
<dbReference type="Proteomes" id="UP000663792">
    <property type="component" value="Unassembled WGS sequence"/>
</dbReference>
<reference evidence="2" key="1">
    <citation type="submission" date="2021-01" db="EMBL/GenBank/DDBJ databases">
        <title>YIM 132084 draft genome.</title>
        <authorList>
            <person name="An D."/>
        </authorList>
    </citation>
    <scope>NUCLEOTIDE SEQUENCE</scope>
    <source>
        <strain evidence="2">YIM 132084</strain>
    </source>
</reference>
<dbReference type="AlphaFoldDB" id="A0A938YA59"/>
<proteinExistence type="predicted"/>
<comment type="caution">
    <text evidence="2">The sequence shown here is derived from an EMBL/GenBank/DDBJ whole genome shotgun (WGS) entry which is preliminary data.</text>
</comment>
<evidence type="ECO:0000313" key="2">
    <source>
        <dbReference type="EMBL" id="MBM9468781.1"/>
    </source>
</evidence>
<keyword evidence="3" id="KW-1185">Reference proteome</keyword>
<organism evidence="2 3">
    <name type="scientific">Nakamurella leprariae</name>
    <dbReference type="NCBI Taxonomy" id="2803911"/>
    <lineage>
        <taxon>Bacteria</taxon>
        <taxon>Bacillati</taxon>
        <taxon>Actinomycetota</taxon>
        <taxon>Actinomycetes</taxon>
        <taxon>Nakamurellales</taxon>
        <taxon>Nakamurellaceae</taxon>
        <taxon>Nakamurella</taxon>
    </lineage>
</organism>
<gene>
    <name evidence="2" type="ORF">JL106_15970</name>
</gene>